<accession>A0ABT1HUT9</accession>
<dbReference type="Proteomes" id="UP001205311">
    <property type="component" value="Unassembled WGS sequence"/>
</dbReference>
<dbReference type="Pfam" id="PF00704">
    <property type="entry name" value="Glyco_hydro_18"/>
    <property type="match status" value="1"/>
</dbReference>
<dbReference type="EMBL" id="JAMTCP010000014">
    <property type="protein sequence ID" value="MCP2259190.1"/>
    <property type="molecule type" value="Genomic_DNA"/>
</dbReference>
<keyword evidence="3" id="KW-1185">Reference proteome</keyword>
<name>A0ABT1HUT9_STRSD</name>
<dbReference type="InterPro" id="IPR017853">
    <property type="entry name" value="GH"/>
</dbReference>
<gene>
    <name evidence="2" type="ORF">LX15_002891</name>
</gene>
<dbReference type="PROSITE" id="PS51910">
    <property type="entry name" value="GH18_2"/>
    <property type="match status" value="1"/>
</dbReference>
<dbReference type="RefSeq" id="WP_253670092.1">
    <property type="nucleotide sequence ID" value="NZ_JAMTCP010000014.1"/>
</dbReference>
<dbReference type="Gene3D" id="3.20.20.80">
    <property type="entry name" value="Glycosidases"/>
    <property type="match status" value="1"/>
</dbReference>
<comment type="caution">
    <text evidence="2">The sequence shown here is derived from an EMBL/GenBank/DDBJ whole genome shotgun (WGS) entry which is preliminary data.</text>
</comment>
<evidence type="ECO:0000313" key="2">
    <source>
        <dbReference type="EMBL" id="MCP2259190.1"/>
    </source>
</evidence>
<dbReference type="SUPFAM" id="SSF51445">
    <property type="entry name" value="(Trans)glycosidases"/>
    <property type="match status" value="1"/>
</dbReference>
<reference evidence="2 3" key="1">
    <citation type="submission" date="2022-06" db="EMBL/GenBank/DDBJ databases">
        <title>Genomic Encyclopedia of Archaeal and Bacterial Type Strains, Phase II (KMG-II): from individual species to whole genera.</title>
        <authorList>
            <person name="Goeker M."/>
        </authorList>
    </citation>
    <scope>NUCLEOTIDE SEQUENCE [LARGE SCALE GENOMIC DNA]</scope>
    <source>
        <strain evidence="2 3">DSM 40477</strain>
    </source>
</reference>
<dbReference type="InterPro" id="IPR001223">
    <property type="entry name" value="Glyco_hydro18_cat"/>
</dbReference>
<protein>
    <submittedName>
        <fullName evidence="2">Chitinase</fullName>
    </submittedName>
</protein>
<organism evidence="2 3">
    <name type="scientific">Streptoalloteichus tenebrarius (strain ATCC 17920 / DSM 40477 / JCM 4838 / CBS 697.72 / NBRC 16177 / NCIMB 11028 / NRRL B-12390 / A12253. 1 / ISP 5477)</name>
    <name type="common">Streptomyces tenebrarius</name>
    <dbReference type="NCBI Taxonomy" id="1933"/>
    <lineage>
        <taxon>Bacteria</taxon>
        <taxon>Bacillati</taxon>
        <taxon>Actinomycetota</taxon>
        <taxon>Actinomycetes</taxon>
        <taxon>Pseudonocardiales</taxon>
        <taxon>Pseudonocardiaceae</taxon>
        <taxon>Streptoalloteichus</taxon>
    </lineage>
</organism>
<feature type="domain" description="GH18" evidence="1">
    <location>
        <begin position="10"/>
        <end position="306"/>
    </location>
</feature>
<proteinExistence type="predicted"/>
<sequence length="306" mass="34085">MTTADATARKMILYYQTQFVEKDGKRTLVSPMDLVTHDAGVTDINVGAIHLNRPKKKEDPVFVTVNDTVPADAKLKPLWDELKKLREKKDKRIAVHAFIGGDAKGTFTLLEEDFEKAYAPLRKFLQDYKMDGADLDIEKEGVEDMKNPTATVTKVIDALRKDFGEKFVISMAPGASELTQDVGAMSGVKYKELYRTRGSKINRFHAQFYCTWGDMSTKKGYLDVVKGSGIPAEKIVAGVVTNNKHCGDYIKLATLKSVLQDLKKDCPGFGGVFGWEYHLSGEDEQGAGYKGNPWKWAKEVSSVVRS</sequence>
<evidence type="ECO:0000313" key="3">
    <source>
        <dbReference type="Proteomes" id="UP001205311"/>
    </source>
</evidence>
<evidence type="ECO:0000259" key="1">
    <source>
        <dbReference type="PROSITE" id="PS51910"/>
    </source>
</evidence>